<dbReference type="InterPro" id="IPR001647">
    <property type="entry name" value="HTH_TetR"/>
</dbReference>
<protein>
    <submittedName>
        <fullName evidence="7">TetR/AcrR family transcriptional regulator</fullName>
    </submittedName>
</protein>
<dbReference type="PANTHER" id="PTHR47506:SF1">
    <property type="entry name" value="HTH-TYPE TRANSCRIPTIONAL REGULATOR YJDC"/>
    <property type="match status" value="1"/>
</dbReference>
<evidence type="ECO:0000259" key="6">
    <source>
        <dbReference type="PROSITE" id="PS50977"/>
    </source>
</evidence>
<keyword evidence="2 4" id="KW-0238">DNA-binding</keyword>
<dbReference type="InterPro" id="IPR036271">
    <property type="entry name" value="Tet_transcr_reg_TetR-rel_C_sf"/>
</dbReference>
<feature type="region of interest" description="Disordered" evidence="5">
    <location>
        <begin position="1"/>
        <end position="28"/>
    </location>
</feature>
<gene>
    <name evidence="7" type="ORF">F6B43_18250</name>
</gene>
<dbReference type="PANTHER" id="PTHR47506">
    <property type="entry name" value="TRANSCRIPTIONAL REGULATORY PROTEIN"/>
    <property type="match status" value="1"/>
</dbReference>
<evidence type="ECO:0000313" key="8">
    <source>
        <dbReference type="Proteomes" id="UP000325827"/>
    </source>
</evidence>
<sequence>MARDDFVNRETTAAEAVPGSPRRPESAARERILTTASTLFISTGIRSVGVDRLIAESGVARATFFRHFPAKDDLVVAFLERQAAEGRRMMTAVRTGPDGARALLAEIASGAKMGMDCTGFRGCEFINTAAEYSDPEHPTRVVVDRHRAWVRDIMVDALTELGHPNPFGTAEVLFTMRTGAIVASSLEGFRNADGAFDTAWWAIIDQVPVKR</sequence>
<evidence type="ECO:0000256" key="1">
    <source>
        <dbReference type="ARBA" id="ARBA00023015"/>
    </source>
</evidence>
<evidence type="ECO:0000256" key="3">
    <source>
        <dbReference type="ARBA" id="ARBA00023163"/>
    </source>
</evidence>
<feature type="domain" description="HTH tetR-type" evidence="6">
    <location>
        <begin position="26"/>
        <end position="86"/>
    </location>
</feature>
<evidence type="ECO:0000256" key="5">
    <source>
        <dbReference type="SAM" id="MobiDB-lite"/>
    </source>
</evidence>
<dbReference type="InterPro" id="IPR009057">
    <property type="entry name" value="Homeodomain-like_sf"/>
</dbReference>
<dbReference type="SUPFAM" id="SSF46689">
    <property type="entry name" value="Homeodomain-like"/>
    <property type="match status" value="1"/>
</dbReference>
<dbReference type="Proteomes" id="UP000325827">
    <property type="component" value="Unassembled WGS sequence"/>
</dbReference>
<name>A0A5J5IVH0_9MICO</name>
<organism evidence="7 8">
    <name type="scientific">Microbacterium rhizomatis</name>
    <dbReference type="NCBI Taxonomy" id="1631477"/>
    <lineage>
        <taxon>Bacteria</taxon>
        <taxon>Bacillati</taxon>
        <taxon>Actinomycetota</taxon>
        <taxon>Actinomycetes</taxon>
        <taxon>Micrococcales</taxon>
        <taxon>Microbacteriaceae</taxon>
        <taxon>Microbacterium</taxon>
    </lineage>
</organism>
<proteinExistence type="predicted"/>
<dbReference type="PROSITE" id="PS50977">
    <property type="entry name" value="HTH_TETR_2"/>
    <property type="match status" value="1"/>
</dbReference>
<dbReference type="AlphaFoldDB" id="A0A5J5IVH0"/>
<keyword evidence="3" id="KW-0804">Transcription</keyword>
<dbReference type="Gene3D" id="1.10.357.10">
    <property type="entry name" value="Tetracycline Repressor, domain 2"/>
    <property type="match status" value="1"/>
</dbReference>
<dbReference type="PRINTS" id="PR00455">
    <property type="entry name" value="HTHTETR"/>
</dbReference>
<reference evidence="8" key="1">
    <citation type="submission" date="2019-09" db="EMBL/GenBank/DDBJ databases">
        <title>Mumia zhuanghuii sp. nov. isolated from the intestinal contents of plateau pika (Ochotona curzoniae) in the Qinghai-Tibet plateau of China.</title>
        <authorList>
            <person name="Tian Z."/>
        </authorList>
    </citation>
    <scope>NUCLEOTIDE SEQUENCE [LARGE SCALE GENOMIC DNA]</scope>
    <source>
        <strain evidence="8">JCM 30598</strain>
    </source>
</reference>
<comment type="caution">
    <text evidence="7">The sequence shown here is derived from an EMBL/GenBank/DDBJ whole genome shotgun (WGS) entry which is preliminary data.</text>
</comment>
<feature type="DNA-binding region" description="H-T-H motif" evidence="4">
    <location>
        <begin position="49"/>
        <end position="68"/>
    </location>
</feature>
<keyword evidence="1" id="KW-0805">Transcription regulation</keyword>
<accession>A0A5J5IVH0</accession>
<evidence type="ECO:0000256" key="4">
    <source>
        <dbReference type="PROSITE-ProRule" id="PRU00335"/>
    </source>
</evidence>
<dbReference type="SUPFAM" id="SSF48498">
    <property type="entry name" value="Tetracyclin repressor-like, C-terminal domain"/>
    <property type="match status" value="1"/>
</dbReference>
<dbReference type="OrthoDB" id="4214267at2"/>
<dbReference type="Pfam" id="PF00440">
    <property type="entry name" value="TetR_N"/>
    <property type="match status" value="1"/>
</dbReference>
<evidence type="ECO:0000256" key="2">
    <source>
        <dbReference type="ARBA" id="ARBA00023125"/>
    </source>
</evidence>
<evidence type="ECO:0000313" key="7">
    <source>
        <dbReference type="EMBL" id="KAA9104990.1"/>
    </source>
</evidence>
<keyword evidence="8" id="KW-1185">Reference proteome</keyword>
<dbReference type="EMBL" id="VYSA01000006">
    <property type="protein sequence ID" value="KAA9104990.1"/>
    <property type="molecule type" value="Genomic_DNA"/>
</dbReference>
<dbReference type="GO" id="GO:0003677">
    <property type="term" value="F:DNA binding"/>
    <property type="evidence" value="ECO:0007669"/>
    <property type="project" value="UniProtKB-UniRule"/>
</dbReference>